<comment type="caution">
    <text evidence="3">The sequence shown here is derived from an EMBL/GenBank/DDBJ whole genome shotgun (WGS) entry which is preliminary data.</text>
</comment>
<dbReference type="AlphaFoldDB" id="A0A9D2HIL0"/>
<dbReference type="Gene3D" id="2.120.10.30">
    <property type="entry name" value="TolB, C-terminal domain"/>
    <property type="match status" value="3"/>
</dbReference>
<feature type="signal peptide" evidence="2">
    <location>
        <begin position="1"/>
        <end position="24"/>
    </location>
</feature>
<dbReference type="SUPFAM" id="SSF101898">
    <property type="entry name" value="NHL repeat"/>
    <property type="match status" value="1"/>
</dbReference>
<dbReference type="EMBL" id="DWZA01000042">
    <property type="protein sequence ID" value="HJA70888.1"/>
    <property type="molecule type" value="Genomic_DNA"/>
</dbReference>
<accession>A0A9D2HIL0</accession>
<protein>
    <recommendedName>
        <fullName evidence="5">NHL repeat containing protein</fullName>
    </recommendedName>
</protein>
<dbReference type="Proteomes" id="UP000823900">
    <property type="component" value="Unassembled WGS sequence"/>
</dbReference>
<dbReference type="Pfam" id="PF01436">
    <property type="entry name" value="NHL"/>
    <property type="match status" value="3"/>
</dbReference>
<reference evidence="3" key="2">
    <citation type="submission" date="2021-04" db="EMBL/GenBank/DDBJ databases">
        <authorList>
            <person name="Gilroy R."/>
        </authorList>
    </citation>
    <scope>NUCLEOTIDE SEQUENCE</scope>
    <source>
        <strain evidence="3">CHK178-16964</strain>
    </source>
</reference>
<dbReference type="PANTHER" id="PTHR13833:SF71">
    <property type="entry name" value="NHL DOMAIN-CONTAINING PROTEIN"/>
    <property type="match status" value="1"/>
</dbReference>
<dbReference type="PANTHER" id="PTHR13833">
    <property type="match status" value="1"/>
</dbReference>
<keyword evidence="2" id="KW-0732">Signal</keyword>
<gene>
    <name evidence="3" type="ORF">IAA07_04810</name>
</gene>
<proteinExistence type="predicted"/>
<keyword evidence="1" id="KW-0677">Repeat</keyword>
<sequence>MKNLKWFGATALVAFAGLSMQVYGEMDEGQLVTVAGTPGIGYEDGLYPDARFGEPEGIAIKEGALAVADTANNLIRMAGGRRVVTQAGNIQGRDAAGYVWGGYKDSSKAYSYFNAPADCDFYDGWKLAVADRKNNAVRVIGDSWVYTIGGQGEEGYKESDIGYEALFSGPSGIAVNRWKKAYVADTGNHCIRVIAPGGKTSLFAGTPESGGFQDGPVLTAKFQEPGKLALAEDGTLYVCDTGNQRIRKIKNGKVTTLSGGSTGRYLDTDYLIPGYADGDGDEALFRFPQGICLAEDVVIVADTGNHAIRAIAPSGETRTIAGTGEAGFSEGQPKEAQLYSPSDVAWEDGILYICDTGNSALRTMEFEPQKWLESLEQE</sequence>
<evidence type="ECO:0000313" key="3">
    <source>
        <dbReference type="EMBL" id="HJA70888.1"/>
    </source>
</evidence>
<feature type="chain" id="PRO_5039128920" description="NHL repeat containing protein" evidence="2">
    <location>
        <begin position="25"/>
        <end position="378"/>
    </location>
</feature>
<evidence type="ECO:0000256" key="1">
    <source>
        <dbReference type="ARBA" id="ARBA00022737"/>
    </source>
</evidence>
<organism evidence="3 4">
    <name type="scientific">Candidatus Lachnoclostridium stercoravium</name>
    <dbReference type="NCBI Taxonomy" id="2838633"/>
    <lineage>
        <taxon>Bacteria</taxon>
        <taxon>Bacillati</taxon>
        <taxon>Bacillota</taxon>
        <taxon>Clostridia</taxon>
        <taxon>Lachnospirales</taxon>
        <taxon>Lachnospiraceae</taxon>
    </lineage>
</organism>
<dbReference type="InterPro" id="IPR011042">
    <property type="entry name" value="6-blade_b-propeller_TolB-like"/>
</dbReference>
<evidence type="ECO:0008006" key="5">
    <source>
        <dbReference type="Google" id="ProtNLM"/>
    </source>
</evidence>
<reference evidence="3" key="1">
    <citation type="journal article" date="2021" name="PeerJ">
        <title>Extensive microbial diversity within the chicken gut microbiome revealed by metagenomics and culture.</title>
        <authorList>
            <person name="Gilroy R."/>
            <person name="Ravi A."/>
            <person name="Getino M."/>
            <person name="Pursley I."/>
            <person name="Horton D.L."/>
            <person name="Alikhan N.F."/>
            <person name="Baker D."/>
            <person name="Gharbi K."/>
            <person name="Hall N."/>
            <person name="Watson M."/>
            <person name="Adriaenssens E.M."/>
            <person name="Foster-Nyarko E."/>
            <person name="Jarju S."/>
            <person name="Secka A."/>
            <person name="Antonio M."/>
            <person name="Oren A."/>
            <person name="Chaudhuri R.R."/>
            <person name="La Ragione R."/>
            <person name="Hildebrand F."/>
            <person name="Pallen M.J."/>
        </authorList>
    </citation>
    <scope>NUCLEOTIDE SEQUENCE</scope>
    <source>
        <strain evidence="3">CHK178-16964</strain>
    </source>
</reference>
<name>A0A9D2HIL0_9FIRM</name>
<evidence type="ECO:0000313" key="4">
    <source>
        <dbReference type="Proteomes" id="UP000823900"/>
    </source>
</evidence>
<evidence type="ECO:0000256" key="2">
    <source>
        <dbReference type="SAM" id="SignalP"/>
    </source>
</evidence>
<dbReference type="InterPro" id="IPR001258">
    <property type="entry name" value="NHL_repeat"/>
</dbReference>